<dbReference type="Proteomes" id="UP000199137">
    <property type="component" value="Unassembled WGS sequence"/>
</dbReference>
<evidence type="ECO:0000313" key="2">
    <source>
        <dbReference type="Proteomes" id="UP000199137"/>
    </source>
</evidence>
<sequence>MRFPFGQAQDAPGRIRLSPGSGVRYGLSGFVAYP</sequence>
<organism evidence="1 2">
    <name type="scientific">Amycolatopsis rubida</name>
    <dbReference type="NCBI Taxonomy" id="112413"/>
    <lineage>
        <taxon>Bacteria</taxon>
        <taxon>Bacillati</taxon>
        <taxon>Actinomycetota</taxon>
        <taxon>Actinomycetes</taxon>
        <taxon>Pseudonocardiales</taxon>
        <taxon>Pseudonocardiaceae</taxon>
        <taxon>Amycolatopsis</taxon>
    </lineage>
</organism>
<gene>
    <name evidence="1" type="ORF">SAMN05421854_12319</name>
</gene>
<reference evidence="1 2" key="1">
    <citation type="submission" date="2016-10" db="EMBL/GenBank/DDBJ databases">
        <authorList>
            <person name="de Groot N.N."/>
        </authorList>
    </citation>
    <scope>NUCLEOTIDE SEQUENCE [LARGE SCALE GENOMIC DNA]</scope>
    <source>
        <strain evidence="1 2">DSM 44637</strain>
    </source>
</reference>
<name>A0A1I6B3Q4_9PSEU</name>
<protein>
    <submittedName>
        <fullName evidence="1">Uncharacterized protein</fullName>
    </submittedName>
</protein>
<evidence type="ECO:0000313" key="1">
    <source>
        <dbReference type="EMBL" id="SFQ75570.1"/>
    </source>
</evidence>
<proteinExistence type="predicted"/>
<accession>A0A1I6B3Q4</accession>
<dbReference type="STRING" id="112413.SAMN05421854_12319"/>
<dbReference type="AlphaFoldDB" id="A0A1I6B3Q4"/>
<dbReference type="EMBL" id="FOWC01000023">
    <property type="protein sequence ID" value="SFQ75570.1"/>
    <property type="molecule type" value="Genomic_DNA"/>
</dbReference>